<dbReference type="KEGG" id="rlt:Rleg2_0871"/>
<dbReference type="SUPFAM" id="SSF55729">
    <property type="entry name" value="Acyl-CoA N-acyltransferases (Nat)"/>
    <property type="match status" value="1"/>
</dbReference>
<evidence type="ECO:0000259" key="1">
    <source>
        <dbReference type="PROSITE" id="PS51186"/>
    </source>
</evidence>
<dbReference type="InterPro" id="IPR000182">
    <property type="entry name" value="GNAT_dom"/>
</dbReference>
<dbReference type="RefSeq" id="WP_012557030.1">
    <property type="nucleotide sequence ID" value="NC_011369.1"/>
</dbReference>
<sequence>MSLGILRTDRLTLRKITTADLPFLHRIFGDAECMRYYPGIKSFDETASWFQRLAFDSYANHGFGLWAVTDRQSGALLGDCGITLQETSAGLEPEIAYHLWRDHWGKGYAAEAASACRDHALNTLGLARIVSIVRPDNMRSQRVAERVHRRRETFFKASGSDGRKVEFHLYITDEA</sequence>
<dbReference type="PANTHER" id="PTHR43792:SF1">
    <property type="entry name" value="N-ACETYLTRANSFERASE DOMAIN-CONTAINING PROTEIN"/>
    <property type="match status" value="1"/>
</dbReference>
<dbReference type="AlphaFoldDB" id="A0ABF7QJK3"/>
<gene>
    <name evidence="2" type="ordered locus">Rleg2_0871</name>
</gene>
<reference evidence="2 3" key="1">
    <citation type="journal article" date="2010" name="Stand. Genomic Sci.">
        <title>Complete genome sequence of Rhizobium leguminosarum bv trifolii strain WSM2304, an effective microsymbiont of the South American clover Trifolium polymorphum.</title>
        <authorList>
            <person name="Reeve W."/>
            <person name="O'Hara G."/>
            <person name="Chain P."/>
            <person name="Ardley J."/>
            <person name="Brau L."/>
            <person name="Nandesena K."/>
            <person name="Tiwari R."/>
            <person name="Malfatti S."/>
            <person name="Kiss H."/>
            <person name="Lapidus A."/>
            <person name="Copeland A."/>
            <person name="Nolan M."/>
            <person name="Land M."/>
            <person name="Ivanova N."/>
            <person name="Mavromatis K."/>
            <person name="Markowitz V."/>
            <person name="Kyrpides N."/>
            <person name="Melino V."/>
            <person name="Denton M."/>
            <person name="Yates R."/>
            <person name="Howieson J."/>
        </authorList>
    </citation>
    <scope>NUCLEOTIDE SEQUENCE [LARGE SCALE GENOMIC DNA]</scope>
    <source>
        <strain evidence="2 3">WSM2304</strain>
    </source>
</reference>
<feature type="domain" description="N-acetyltransferase" evidence="1">
    <location>
        <begin position="11"/>
        <end position="175"/>
    </location>
</feature>
<dbReference type="Gene3D" id="3.40.630.30">
    <property type="match status" value="1"/>
</dbReference>
<protein>
    <submittedName>
        <fullName evidence="2">GCN5-related N-acetyltransferase</fullName>
    </submittedName>
</protein>
<dbReference type="Pfam" id="PF13302">
    <property type="entry name" value="Acetyltransf_3"/>
    <property type="match status" value="1"/>
</dbReference>
<accession>A0ABF7QJK3</accession>
<evidence type="ECO:0000313" key="3">
    <source>
        <dbReference type="Proteomes" id="UP000008330"/>
    </source>
</evidence>
<dbReference type="EMBL" id="CP001191">
    <property type="protein sequence ID" value="ACI54165.1"/>
    <property type="molecule type" value="Genomic_DNA"/>
</dbReference>
<dbReference type="PANTHER" id="PTHR43792">
    <property type="entry name" value="GNAT FAMILY, PUTATIVE (AFU_ORTHOLOGUE AFUA_3G00765)-RELATED-RELATED"/>
    <property type="match status" value="1"/>
</dbReference>
<dbReference type="InterPro" id="IPR016181">
    <property type="entry name" value="Acyl_CoA_acyltransferase"/>
</dbReference>
<proteinExistence type="predicted"/>
<dbReference type="PROSITE" id="PS51186">
    <property type="entry name" value="GNAT"/>
    <property type="match status" value="1"/>
</dbReference>
<dbReference type="Proteomes" id="UP000008330">
    <property type="component" value="Chromosome"/>
</dbReference>
<organism evidence="2 3">
    <name type="scientific">Rhizobium leguminosarum bv. trifolii (strain WSM2304)</name>
    <dbReference type="NCBI Taxonomy" id="395492"/>
    <lineage>
        <taxon>Bacteria</taxon>
        <taxon>Pseudomonadati</taxon>
        <taxon>Pseudomonadota</taxon>
        <taxon>Alphaproteobacteria</taxon>
        <taxon>Hyphomicrobiales</taxon>
        <taxon>Rhizobiaceae</taxon>
        <taxon>Rhizobium/Agrobacterium group</taxon>
        <taxon>Rhizobium</taxon>
    </lineage>
</organism>
<name>A0ABF7QJK3_RHILW</name>
<evidence type="ECO:0000313" key="2">
    <source>
        <dbReference type="EMBL" id="ACI54165.1"/>
    </source>
</evidence>
<dbReference type="InterPro" id="IPR051531">
    <property type="entry name" value="N-acetyltransferase"/>
</dbReference>
<keyword evidence="3" id="KW-1185">Reference proteome</keyword>